<dbReference type="InterPro" id="IPR013766">
    <property type="entry name" value="Thioredoxin_domain"/>
</dbReference>
<dbReference type="AlphaFoldDB" id="A0A546XLZ8"/>
<dbReference type="Proteomes" id="UP000315434">
    <property type="component" value="Unassembled WGS sequence"/>
</dbReference>
<gene>
    <name evidence="6" type="ORF">EXN68_09850</name>
</gene>
<evidence type="ECO:0000313" key="7">
    <source>
        <dbReference type="Proteomes" id="UP000315434"/>
    </source>
</evidence>
<feature type="domain" description="Thioredoxin" evidence="5">
    <location>
        <begin position="62"/>
        <end position="252"/>
    </location>
</feature>
<comment type="caution">
    <text evidence="6">The sequence shown here is derived from an EMBL/GenBank/DDBJ whole genome shotgun (WGS) entry which is preliminary data.</text>
</comment>
<dbReference type="PROSITE" id="PS51352">
    <property type="entry name" value="THIOREDOXIN_2"/>
    <property type="match status" value="1"/>
</dbReference>
<reference evidence="6 7" key="1">
    <citation type="journal article" date="2019" name="Appl. Microbiol. Biotechnol.">
        <title>Differential efficiency of wild type rhizogenic strains for rol gene transformation of plants.</title>
        <authorList>
            <person name="Desmet S."/>
            <person name="De Keyser E."/>
            <person name="Van Vaerenbergh J."/>
            <person name="Baeyen S."/>
            <person name="Van Huylenbroeck J."/>
            <person name="Geelen D."/>
            <person name="Dhooghe E."/>
        </authorList>
    </citation>
    <scope>NUCLEOTIDE SEQUENCE [LARGE SCALE GENOMIC DNA]</scope>
    <source>
        <strain evidence="6 7">GBBC3284</strain>
    </source>
</reference>
<dbReference type="CDD" id="cd03023">
    <property type="entry name" value="DsbA_Com1_like"/>
    <property type="match status" value="1"/>
</dbReference>
<evidence type="ECO:0000259" key="5">
    <source>
        <dbReference type="PROSITE" id="PS51352"/>
    </source>
</evidence>
<keyword evidence="2" id="KW-0560">Oxidoreductase</keyword>
<keyword evidence="3" id="KW-1015">Disulfide bond</keyword>
<dbReference type="InterPro" id="IPR036249">
    <property type="entry name" value="Thioredoxin-like_sf"/>
</dbReference>
<evidence type="ECO:0000256" key="4">
    <source>
        <dbReference type="ARBA" id="ARBA00023284"/>
    </source>
</evidence>
<keyword evidence="4" id="KW-0676">Redox-active center</keyword>
<dbReference type="SUPFAM" id="SSF52833">
    <property type="entry name" value="Thioredoxin-like"/>
    <property type="match status" value="1"/>
</dbReference>
<evidence type="ECO:0000256" key="1">
    <source>
        <dbReference type="ARBA" id="ARBA00022729"/>
    </source>
</evidence>
<dbReference type="OrthoDB" id="9780147at2"/>
<name>A0A546XLZ8_RHIRH</name>
<dbReference type="EMBL" id="SGNY01000002">
    <property type="protein sequence ID" value="TRB01755.1"/>
    <property type="molecule type" value="Genomic_DNA"/>
</dbReference>
<sequence>MCGTAAPSWLFPTPRNVSNLPPDDRYGKERRPITMAHDVRNRADVSALAGLRRRAFLLGSISVVSAIASPATASPNGLKLEMILRDPAAPVSGNPAGELTMVAFLDYNCPWCKKTAVPMSNAVSADGDVRMVYKDWPIITPDSVEGARLALAAKYQDAYHIVHDALMAIKTPKVKADEMRDTVRATSIDFARLERDMKSKAAEIDDLLARNHEQAMSLQLTGTPAFIIGKFLVPGAVQSAEAFTDLFKRAREQA</sequence>
<dbReference type="Pfam" id="PF01323">
    <property type="entry name" value="DSBA"/>
    <property type="match status" value="1"/>
</dbReference>
<proteinExistence type="predicted"/>
<organism evidence="6 7">
    <name type="scientific">Rhizobium rhizogenes</name>
    <name type="common">Agrobacterium rhizogenes</name>
    <dbReference type="NCBI Taxonomy" id="359"/>
    <lineage>
        <taxon>Bacteria</taxon>
        <taxon>Pseudomonadati</taxon>
        <taxon>Pseudomonadota</taxon>
        <taxon>Alphaproteobacteria</taxon>
        <taxon>Hyphomicrobiales</taxon>
        <taxon>Rhizobiaceae</taxon>
        <taxon>Rhizobium/Agrobacterium group</taxon>
        <taxon>Rhizobium</taxon>
    </lineage>
</organism>
<accession>A0A546XLZ8</accession>
<protein>
    <submittedName>
        <fullName evidence="6">DsbA family protein</fullName>
    </submittedName>
</protein>
<dbReference type="PANTHER" id="PTHR13887">
    <property type="entry name" value="GLUTATHIONE S-TRANSFERASE KAPPA"/>
    <property type="match status" value="1"/>
</dbReference>
<keyword evidence="1" id="KW-0732">Signal</keyword>
<dbReference type="PANTHER" id="PTHR13887:SF14">
    <property type="entry name" value="DISULFIDE BOND FORMATION PROTEIN D"/>
    <property type="match status" value="1"/>
</dbReference>
<dbReference type="Gene3D" id="3.40.30.10">
    <property type="entry name" value="Glutaredoxin"/>
    <property type="match status" value="1"/>
</dbReference>
<evidence type="ECO:0000313" key="6">
    <source>
        <dbReference type="EMBL" id="TRB01755.1"/>
    </source>
</evidence>
<dbReference type="GO" id="GO:0016491">
    <property type="term" value="F:oxidoreductase activity"/>
    <property type="evidence" value="ECO:0007669"/>
    <property type="project" value="UniProtKB-KW"/>
</dbReference>
<evidence type="ECO:0000256" key="2">
    <source>
        <dbReference type="ARBA" id="ARBA00023002"/>
    </source>
</evidence>
<dbReference type="InterPro" id="IPR001853">
    <property type="entry name" value="DSBA-like_thioredoxin_dom"/>
</dbReference>
<evidence type="ECO:0000256" key="3">
    <source>
        <dbReference type="ARBA" id="ARBA00023157"/>
    </source>
</evidence>